<protein>
    <recommendedName>
        <fullName evidence="4">ABC transporter permease</fullName>
    </recommendedName>
</protein>
<keyword evidence="3" id="KW-1185">Reference proteome</keyword>
<accession>A0A087LXY9</accession>
<evidence type="ECO:0000256" key="1">
    <source>
        <dbReference type="SAM" id="Phobius"/>
    </source>
</evidence>
<dbReference type="STRING" id="46914.JP75_20695"/>
<dbReference type="AlphaFoldDB" id="A0A087LXY9"/>
<evidence type="ECO:0000313" key="2">
    <source>
        <dbReference type="EMBL" id="KFL29492.1"/>
    </source>
</evidence>
<sequence>MPACCHGFVLGTFIGVMLLGLVQTYIIFDGTLSSWWTKIVIGILLFLFIVLQRRIFVASAPGEKAQKA</sequence>
<proteinExistence type="predicted"/>
<keyword evidence="1" id="KW-1133">Transmembrane helix</keyword>
<name>A0A087LXY9_9HYPH</name>
<gene>
    <name evidence="2" type="ORF">JP75_20695</name>
</gene>
<comment type="caution">
    <text evidence="2">The sequence shown here is derived from an EMBL/GenBank/DDBJ whole genome shotgun (WGS) entry which is preliminary data.</text>
</comment>
<dbReference type="Proteomes" id="UP000028981">
    <property type="component" value="Unassembled WGS sequence"/>
</dbReference>
<evidence type="ECO:0008006" key="4">
    <source>
        <dbReference type="Google" id="ProtNLM"/>
    </source>
</evidence>
<organism evidence="2 3">
    <name type="scientific">Devosia riboflavina</name>
    <dbReference type="NCBI Taxonomy" id="46914"/>
    <lineage>
        <taxon>Bacteria</taxon>
        <taxon>Pseudomonadati</taxon>
        <taxon>Pseudomonadota</taxon>
        <taxon>Alphaproteobacteria</taxon>
        <taxon>Hyphomicrobiales</taxon>
        <taxon>Devosiaceae</taxon>
        <taxon>Devosia</taxon>
    </lineage>
</organism>
<keyword evidence="1" id="KW-0472">Membrane</keyword>
<feature type="transmembrane region" description="Helical" evidence="1">
    <location>
        <begin position="7"/>
        <end position="28"/>
    </location>
</feature>
<reference evidence="2 3" key="1">
    <citation type="submission" date="2014-08" db="EMBL/GenBank/DDBJ databases">
        <authorList>
            <person name="Hassan Y.I."/>
            <person name="Lepp D."/>
            <person name="Zhou T."/>
        </authorList>
    </citation>
    <scope>NUCLEOTIDE SEQUENCE [LARGE SCALE GENOMIC DNA]</scope>
    <source>
        <strain evidence="2 3">IFO13584</strain>
    </source>
</reference>
<evidence type="ECO:0000313" key="3">
    <source>
        <dbReference type="Proteomes" id="UP000028981"/>
    </source>
</evidence>
<feature type="transmembrane region" description="Helical" evidence="1">
    <location>
        <begin position="34"/>
        <end position="51"/>
    </location>
</feature>
<keyword evidence="1" id="KW-0812">Transmembrane</keyword>
<dbReference type="EMBL" id="JQGC01000025">
    <property type="protein sequence ID" value="KFL29492.1"/>
    <property type="molecule type" value="Genomic_DNA"/>
</dbReference>